<accession>B5GMM4</accession>
<dbReference type="InterPro" id="IPR043472">
    <property type="entry name" value="Macro_dom-like"/>
</dbReference>
<dbReference type="InterPro" id="IPR002589">
    <property type="entry name" value="Macro_dom"/>
</dbReference>
<gene>
    <name evidence="2" type="ORF">SCLAV_p1044</name>
</gene>
<reference evidence="2 3" key="1">
    <citation type="journal article" date="2010" name="Genome Biol. Evol.">
        <title>The sequence of a 1.8-mb bacterial linear plasmid reveals a rich evolutionary reservoir of secondary metabolic pathways.</title>
        <authorList>
            <person name="Medema M.H."/>
            <person name="Trefzer A."/>
            <person name="Kovalchuk A."/>
            <person name="van den Berg M."/>
            <person name="Mueller U."/>
            <person name="Heijne W."/>
            <person name="Wu L."/>
            <person name="Alam M.T."/>
            <person name="Ronning C.M."/>
            <person name="Nierman W.C."/>
            <person name="Bovenberg R.A.L."/>
            <person name="Breitling R."/>
            <person name="Takano E."/>
        </authorList>
    </citation>
    <scope>NUCLEOTIDE SEQUENCE [LARGE SCALE GENOMIC DNA]</scope>
    <source>
        <strain evidence="3">ATCC 27064 / DSM 738 / JCM 4710 / NBRC 13307 / NCIMB 12785 / NRRL 3585 / VKM Ac-602</strain>
        <plasmid evidence="2">pSCL4</plasmid>
    </source>
</reference>
<dbReference type="SUPFAM" id="SSF52949">
    <property type="entry name" value="Macro domain-like"/>
    <property type="match status" value="1"/>
</dbReference>
<organism evidence="2 3">
    <name type="scientific">Streptomyces clavuligerus</name>
    <dbReference type="NCBI Taxonomy" id="1901"/>
    <lineage>
        <taxon>Bacteria</taxon>
        <taxon>Bacillati</taxon>
        <taxon>Actinomycetota</taxon>
        <taxon>Actinomycetes</taxon>
        <taxon>Kitasatosporales</taxon>
        <taxon>Streptomycetaceae</taxon>
        <taxon>Streptomyces</taxon>
    </lineage>
</organism>
<dbReference type="Gene3D" id="3.40.220.10">
    <property type="entry name" value="Leucine Aminopeptidase, subunit E, domain 1"/>
    <property type="match status" value="1"/>
</dbReference>
<evidence type="ECO:0000313" key="3">
    <source>
        <dbReference type="Proteomes" id="UP000002357"/>
    </source>
</evidence>
<proteinExistence type="predicted"/>
<dbReference type="GeneID" id="93734128"/>
<protein>
    <submittedName>
        <fullName evidence="2">Macro domain-containing protein</fullName>
    </submittedName>
</protein>
<name>B5GMM4_STRCL</name>
<dbReference type="PROSITE" id="PS51154">
    <property type="entry name" value="MACRO"/>
    <property type="match status" value="1"/>
</dbReference>
<feature type="region of interest" description="Disordered" evidence="1">
    <location>
        <begin position="360"/>
        <end position="380"/>
    </location>
</feature>
<sequence>MPLGARDVRPFDAASILREVKMVRAEGLVRLRDLDLPALRRAAALVSPDITDAWPVEVENVLREAVSRLGGGHLQEAAGYSLGLAPGMRDLVAGDRRKRAAKVYDLSVERFRKSQEEMILGQVAEQVCWLAETRVHSATATGIPLLAPHVQHRVLQVGPLRATVHVHPVELVRDIDVIVSPSNTHLGLPEMYKASVAASLRRAGAVRDATGGVVDDPVRDSLLAWRRENGVLGRPVQPGTVAPTGPGALVGRGVRRIYHAAVAVPRPGTSDYDVNPQDVVAAAGAALALIDEERDTFAPPLRSICFPLLGAGRGGLPTRTSATALWTALAAGAGPGREIHLVVRRARQADEVAEAVGGVSVPPPCGTEPPEQMQRGHRCG</sequence>
<dbReference type="eggNOG" id="COG2110">
    <property type="taxonomic scope" value="Bacteria"/>
</dbReference>
<dbReference type="EMBL" id="CM000914">
    <property type="protein sequence ID" value="EFG04530.2"/>
    <property type="molecule type" value="Genomic_DNA"/>
</dbReference>
<dbReference type="Proteomes" id="UP000002357">
    <property type="component" value="Plasmid pSCL4"/>
</dbReference>
<geneLocation type="plasmid" evidence="2 3">
    <name>pSCL4</name>
</geneLocation>
<dbReference type="AlphaFoldDB" id="B5GMM4"/>
<dbReference type="RefSeq" id="WP_003952984.1">
    <property type="nucleotide sequence ID" value="NZ_CM000914.1"/>
</dbReference>
<dbReference type="OrthoDB" id="5141210at2"/>
<keyword evidence="3" id="KW-1185">Reference proteome</keyword>
<evidence type="ECO:0000313" key="2">
    <source>
        <dbReference type="EMBL" id="EFG04530.2"/>
    </source>
</evidence>
<dbReference type="KEGG" id="sclf:BB341_29320"/>
<keyword evidence="2" id="KW-0614">Plasmid</keyword>
<evidence type="ECO:0000256" key="1">
    <source>
        <dbReference type="SAM" id="MobiDB-lite"/>
    </source>
</evidence>